<keyword evidence="6" id="KW-1185">Reference proteome</keyword>
<dbReference type="GO" id="GO:0005730">
    <property type="term" value="C:nucleolus"/>
    <property type="evidence" value="ECO:0007669"/>
    <property type="project" value="UniProtKB-SubCell"/>
</dbReference>
<proteinExistence type="inferred from homology"/>
<dbReference type="Proteomes" id="UP001059041">
    <property type="component" value="Linkage Group LG19"/>
</dbReference>
<dbReference type="EMBL" id="JAFHDT010000019">
    <property type="protein sequence ID" value="KAI7795737.1"/>
    <property type="molecule type" value="Genomic_DNA"/>
</dbReference>
<evidence type="ECO:0000256" key="4">
    <source>
        <dbReference type="ARBA" id="ARBA00023242"/>
    </source>
</evidence>
<dbReference type="PANTHER" id="PTHR13243">
    <property type="entry name" value="HSPC111 PROTEIN-RELATED"/>
    <property type="match status" value="1"/>
</dbReference>
<sequence>MGKLKKSRNRNTYNYNVNKKKLKIKLKKKDNPHIECDQIRKAWDDQKTTKQNLADMGLLVGKKGILPIKTKKAKEEQQSMDSNVPSKPYVIKALEEEASQRGSKKLTCSRDMIEYVQHMVREHNENYKAMARDEKNYYQDTPKQIKRKVELYKRCYPKEYDAFIASLQTQKST</sequence>
<dbReference type="Pfam" id="PF09420">
    <property type="entry name" value="Nop16"/>
    <property type="match status" value="1"/>
</dbReference>
<comment type="similarity">
    <text evidence="2">Belongs to the NOP16 family.</text>
</comment>
<protein>
    <recommendedName>
        <fullName evidence="3">Nucleolar protein 16</fullName>
    </recommendedName>
</protein>
<dbReference type="PANTHER" id="PTHR13243:SF1">
    <property type="entry name" value="NUCLEOLAR PROTEIN 16"/>
    <property type="match status" value="1"/>
</dbReference>
<keyword evidence="4" id="KW-0539">Nucleus</keyword>
<gene>
    <name evidence="5" type="ORF">IRJ41_004704</name>
</gene>
<reference evidence="5" key="1">
    <citation type="submission" date="2021-02" db="EMBL/GenBank/DDBJ databases">
        <title>Comparative genomics reveals that relaxation of natural selection precedes convergent phenotypic evolution of cavefish.</title>
        <authorList>
            <person name="Peng Z."/>
        </authorList>
    </citation>
    <scope>NUCLEOTIDE SEQUENCE</scope>
    <source>
        <tissue evidence="5">Muscle</tissue>
    </source>
</reference>
<dbReference type="AlphaFoldDB" id="A0A9W7WC99"/>
<evidence type="ECO:0000256" key="2">
    <source>
        <dbReference type="ARBA" id="ARBA00008479"/>
    </source>
</evidence>
<comment type="caution">
    <text evidence="5">The sequence shown here is derived from an EMBL/GenBank/DDBJ whole genome shotgun (WGS) entry which is preliminary data.</text>
</comment>
<dbReference type="InterPro" id="IPR019002">
    <property type="entry name" value="Ribosome_biogenesis_Nop16"/>
</dbReference>
<evidence type="ECO:0000256" key="3">
    <source>
        <dbReference type="ARBA" id="ARBA00015522"/>
    </source>
</evidence>
<organism evidence="5 6">
    <name type="scientific">Triplophysa rosa</name>
    <name type="common">Cave loach</name>
    <dbReference type="NCBI Taxonomy" id="992332"/>
    <lineage>
        <taxon>Eukaryota</taxon>
        <taxon>Metazoa</taxon>
        <taxon>Chordata</taxon>
        <taxon>Craniata</taxon>
        <taxon>Vertebrata</taxon>
        <taxon>Euteleostomi</taxon>
        <taxon>Actinopterygii</taxon>
        <taxon>Neopterygii</taxon>
        <taxon>Teleostei</taxon>
        <taxon>Ostariophysi</taxon>
        <taxon>Cypriniformes</taxon>
        <taxon>Nemacheilidae</taxon>
        <taxon>Triplophysa</taxon>
    </lineage>
</organism>
<evidence type="ECO:0000313" key="6">
    <source>
        <dbReference type="Proteomes" id="UP001059041"/>
    </source>
</evidence>
<name>A0A9W7WC99_TRIRA</name>
<accession>A0A9W7WC99</accession>
<comment type="subcellular location">
    <subcellularLocation>
        <location evidence="1">Nucleus</location>
        <location evidence="1">Nucleolus</location>
    </subcellularLocation>
</comment>
<dbReference type="GO" id="GO:0042273">
    <property type="term" value="P:ribosomal large subunit biogenesis"/>
    <property type="evidence" value="ECO:0007669"/>
    <property type="project" value="TreeGrafter"/>
</dbReference>
<evidence type="ECO:0000313" key="5">
    <source>
        <dbReference type="EMBL" id="KAI7795737.1"/>
    </source>
</evidence>
<evidence type="ECO:0000256" key="1">
    <source>
        <dbReference type="ARBA" id="ARBA00004604"/>
    </source>
</evidence>